<comment type="caution">
    <text evidence="2">The sequence shown here is derived from an EMBL/GenBank/DDBJ whole genome shotgun (WGS) entry which is preliminary data.</text>
</comment>
<reference evidence="2 3" key="1">
    <citation type="journal article" date="2017" name="Gigascience">
        <title>Genome sequence of the small brown planthopper, Laodelphax striatellus.</title>
        <authorList>
            <person name="Zhu J."/>
            <person name="Jiang F."/>
            <person name="Wang X."/>
            <person name="Yang P."/>
            <person name="Bao Y."/>
            <person name="Zhao W."/>
            <person name="Wang W."/>
            <person name="Lu H."/>
            <person name="Wang Q."/>
            <person name="Cui N."/>
            <person name="Li J."/>
            <person name="Chen X."/>
            <person name="Luo L."/>
            <person name="Yu J."/>
            <person name="Kang L."/>
            <person name="Cui F."/>
        </authorList>
    </citation>
    <scope>NUCLEOTIDE SEQUENCE [LARGE SCALE GENOMIC DNA]</scope>
    <source>
        <strain evidence="2">Lst14</strain>
    </source>
</reference>
<feature type="region of interest" description="Disordered" evidence="1">
    <location>
        <begin position="688"/>
        <end position="742"/>
    </location>
</feature>
<feature type="region of interest" description="Disordered" evidence="1">
    <location>
        <begin position="766"/>
        <end position="797"/>
    </location>
</feature>
<dbReference type="SUPFAM" id="SSF48452">
    <property type="entry name" value="TPR-like"/>
    <property type="match status" value="1"/>
</dbReference>
<gene>
    <name evidence="2" type="ORF">LSTR_LSTR011855</name>
</gene>
<dbReference type="AlphaFoldDB" id="A0A482XMF0"/>
<feature type="compositionally biased region" description="Basic and acidic residues" evidence="1">
    <location>
        <begin position="561"/>
        <end position="599"/>
    </location>
</feature>
<dbReference type="OrthoDB" id="8193717at2759"/>
<feature type="compositionally biased region" description="Polar residues" evidence="1">
    <location>
        <begin position="602"/>
        <end position="627"/>
    </location>
</feature>
<evidence type="ECO:0000313" key="3">
    <source>
        <dbReference type="Proteomes" id="UP000291343"/>
    </source>
</evidence>
<protein>
    <submittedName>
        <fullName evidence="2">Uncharacterized protein</fullName>
    </submittedName>
</protein>
<keyword evidence="3" id="KW-1185">Reference proteome</keyword>
<feature type="compositionally biased region" description="Polar residues" evidence="1">
    <location>
        <begin position="690"/>
        <end position="720"/>
    </location>
</feature>
<feature type="compositionally biased region" description="Basic and acidic residues" evidence="1">
    <location>
        <begin position="788"/>
        <end position="797"/>
    </location>
</feature>
<evidence type="ECO:0000256" key="1">
    <source>
        <dbReference type="SAM" id="MobiDB-lite"/>
    </source>
</evidence>
<proteinExistence type="predicted"/>
<dbReference type="InterPro" id="IPR011990">
    <property type="entry name" value="TPR-like_helical_dom_sf"/>
</dbReference>
<sequence length="797" mass="91953">MATHQLDDDIRKLMKEMNGCKIDGDDSFLETKLRLLDIHFNWDLIQLAPQSETPEAVVARLQEKIEELVEHTDFKFLNFNLQLIIAHELMKYDESSGLQKIRDCEQLLKSHKSSNCQEYLFLTIFKAMEYMVMGCKAYALFKTGILSETKEILQNLPSCSEMSDKERSGIYGMKACAYMEYGINGFHKALEFINEARTRDPLMPDWHFLTSKIMGRIRRFKFPFLSIPEDEEKFCRTAYELCSDNPTYMMYIAQITREKASKLFNDYRNENPKKMSPTDPRKMRVESLNEEASNLYQKLIRLNENNSHILCRSAFGMVKLPEPYRCLDLAVEAIAKALKISPNNPMANHYAGLIYVRHLKDNEEGMKYLKIAASLNVYGAHADVMRLKYSMDRKNYNPIPELTELLSKYKDNVGTTNTQIASWYFFNKLDLNKAWQYLKKVTIDPAPRAHKSLFLRMNNPCDLFEVMFDEVKLKLAQRKYECEKERETLMAMGLELRQLCPDAHPHLYEHLKLAILNKSAQLVERESKPRFIRYGGGRGRGRGRGRGKGQANFGGDFVGGFKKDKSSSRDRTRRSNERTKSSFDYEGSRDRRNSAEKHGASRQRTPSSSRNKSFQPFSNSNGRNSSPCMLGNRSKPNSLEKLNLDENLADKSLKPESPSNKSWATGCKGLVTQSQTSMEWYNSRRPRTFQDGSWKQQGRSWSATSQSKNTYSNSANSQFRYRNKSADTYRPGNTAQKDTNRKISFSELGKKLDESEKAFESWCFERTGRRSRDSSAGSSKSSNLLPDFAKHDPINKK</sequence>
<organism evidence="2 3">
    <name type="scientific">Laodelphax striatellus</name>
    <name type="common">Small brown planthopper</name>
    <name type="synonym">Delphax striatella</name>
    <dbReference type="NCBI Taxonomy" id="195883"/>
    <lineage>
        <taxon>Eukaryota</taxon>
        <taxon>Metazoa</taxon>
        <taxon>Ecdysozoa</taxon>
        <taxon>Arthropoda</taxon>
        <taxon>Hexapoda</taxon>
        <taxon>Insecta</taxon>
        <taxon>Pterygota</taxon>
        <taxon>Neoptera</taxon>
        <taxon>Paraneoptera</taxon>
        <taxon>Hemiptera</taxon>
        <taxon>Auchenorrhyncha</taxon>
        <taxon>Fulgoroidea</taxon>
        <taxon>Delphacidae</taxon>
        <taxon>Criomorphinae</taxon>
        <taxon>Laodelphax</taxon>
    </lineage>
</organism>
<dbReference type="Gene3D" id="1.25.40.10">
    <property type="entry name" value="Tetratricopeptide repeat domain"/>
    <property type="match status" value="2"/>
</dbReference>
<dbReference type="STRING" id="195883.A0A482XMF0"/>
<evidence type="ECO:0000313" key="2">
    <source>
        <dbReference type="EMBL" id="RZF46992.1"/>
    </source>
</evidence>
<dbReference type="EMBL" id="QKKF02005135">
    <property type="protein sequence ID" value="RZF46992.1"/>
    <property type="molecule type" value="Genomic_DNA"/>
</dbReference>
<accession>A0A482XMF0</accession>
<dbReference type="InParanoid" id="A0A482XMF0"/>
<name>A0A482XMF0_LAOST</name>
<dbReference type="SMR" id="A0A482XMF0"/>
<feature type="region of interest" description="Disordered" evidence="1">
    <location>
        <begin position="532"/>
        <end position="639"/>
    </location>
</feature>
<dbReference type="Proteomes" id="UP000291343">
    <property type="component" value="Unassembled WGS sequence"/>
</dbReference>